<dbReference type="PANTHER" id="PTHR10504:SF139">
    <property type="entry name" value="BPI2 DOMAIN-CONTAINING PROTEIN"/>
    <property type="match status" value="1"/>
</dbReference>
<dbReference type="GO" id="GO:0008289">
    <property type="term" value="F:lipid binding"/>
    <property type="evidence" value="ECO:0007669"/>
    <property type="project" value="InterPro"/>
</dbReference>
<dbReference type="WBParaSite" id="EVEC_0000584201-mRNA-1">
    <property type="protein sequence ID" value="EVEC_0000584201-mRNA-1"/>
    <property type="gene ID" value="EVEC_0000584201"/>
</dbReference>
<proteinExistence type="predicted"/>
<dbReference type="OrthoDB" id="10255543at2759"/>
<dbReference type="Proteomes" id="UP000274131">
    <property type="component" value="Unassembled WGS sequence"/>
</dbReference>
<dbReference type="PANTHER" id="PTHR10504">
    <property type="entry name" value="BACTERICIDAL PERMEABILITY-INCREASING BPI PROTEIN-RELATED"/>
    <property type="match status" value="1"/>
</dbReference>
<gene>
    <name evidence="2" type="ORF">EVEC_LOCUS5453</name>
</gene>
<accession>A0A0N4V6F7</accession>
<dbReference type="GO" id="GO:0005615">
    <property type="term" value="C:extracellular space"/>
    <property type="evidence" value="ECO:0007669"/>
    <property type="project" value="TreeGrafter"/>
</dbReference>
<dbReference type="SMART" id="SM00329">
    <property type="entry name" value="BPI2"/>
    <property type="match status" value="1"/>
</dbReference>
<name>A0A0N4V6F7_ENTVE</name>
<dbReference type="SUPFAM" id="SSF55394">
    <property type="entry name" value="Bactericidal permeability-increasing protein, BPI"/>
    <property type="match status" value="1"/>
</dbReference>
<dbReference type="AlphaFoldDB" id="A0A0N4V6F7"/>
<reference evidence="4" key="1">
    <citation type="submission" date="2017-02" db="UniProtKB">
        <authorList>
            <consortium name="WormBaseParasite"/>
        </authorList>
    </citation>
    <scope>IDENTIFICATION</scope>
</reference>
<protein>
    <submittedName>
        <fullName evidence="4">BPI2 domain-containing protein</fullName>
    </submittedName>
</protein>
<dbReference type="Pfam" id="PF02886">
    <property type="entry name" value="LBP_BPI_CETP_C"/>
    <property type="match status" value="1"/>
</dbReference>
<feature type="domain" description="Lipid-binding serum glycoprotein C-terminal" evidence="1">
    <location>
        <begin position="200"/>
        <end position="420"/>
    </location>
</feature>
<evidence type="ECO:0000313" key="3">
    <source>
        <dbReference type="Proteomes" id="UP000274131"/>
    </source>
</evidence>
<dbReference type="InterPro" id="IPR032942">
    <property type="entry name" value="BPI/LBP/Plunc"/>
</dbReference>
<dbReference type="STRING" id="51028.A0A0N4V6F7"/>
<evidence type="ECO:0000259" key="1">
    <source>
        <dbReference type="SMART" id="SM00329"/>
    </source>
</evidence>
<evidence type="ECO:0000313" key="4">
    <source>
        <dbReference type="WBParaSite" id="EVEC_0000584201-mRNA-1"/>
    </source>
</evidence>
<dbReference type="InterPro" id="IPR017943">
    <property type="entry name" value="Bactericidal_perm-incr_a/b_dom"/>
</dbReference>
<dbReference type="EMBL" id="UXUI01008169">
    <property type="protein sequence ID" value="VDD90702.1"/>
    <property type="molecule type" value="Genomic_DNA"/>
</dbReference>
<keyword evidence="3" id="KW-1185">Reference proteome</keyword>
<dbReference type="Gene3D" id="3.15.20.10">
    <property type="entry name" value="Bactericidal permeability-increasing protein, domain 2"/>
    <property type="match status" value="1"/>
</dbReference>
<reference evidence="2 3" key="2">
    <citation type="submission" date="2018-10" db="EMBL/GenBank/DDBJ databases">
        <authorList>
            <consortium name="Pathogen Informatics"/>
        </authorList>
    </citation>
    <scope>NUCLEOTIDE SEQUENCE [LARGE SCALE GENOMIC DNA]</scope>
</reference>
<evidence type="ECO:0000313" key="2">
    <source>
        <dbReference type="EMBL" id="VDD90702.1"/>
    </source>
</evidence>
<organism evidence="4">
    <name type="scientific">Enterobius vermicularis</name>
    <name type="common">Human pinworm</name>
    <dbReference type="NCBI Taxonomy" id="51028"/>
    <lineage>
        <taxon>Eukaryota</taxon>
        <taxon>Metazoa</taxon>
        <taxon>Ecdysozoa</taxon>
        <taxon>Nematoda</taxon>
        <taxon>Chromadorea</taxon>
        <taxon>Rhabditida</taxon>
        <taxon>Spirurina</taxon>
        <taxon>Oxyuridomorpha</taxon>
        <taxon>Oxyuroidea</taxon>
        <taxon>Oxyuridae</taxon>
        <taxon>Enterobius</taxon>
    </lineage>
</organism>
<dbReference type="InterPro" id="IPR001124">
    <property type="entry name" value="Lipid-bd_serum_glycop_C"/>
</dbReference>
<sequence length="442" mass="48975">MKGLIYGNYSGNYYNESVAIHSESVQMNLTMFVLRTKNGSVTVKVDDCHVFQLSPIGVLFDNNKKEDSVTLHRLLVQDGSYLLQSLVCSRTSAVIDERINMRLAQLRSQLHLSEAANSNLLGGIFKSKRRRQQSITSAAASIVKNSKLSKAGNLLLDHSINEGPVVKENFLEVGCSAEVYAKGAGETPFGPVNITFPASTNSSKMLQVLVTDFVPNSMMYQSHKLGLFNTRVDPSTPQIGSMMQTTCGIGSGTLFCLGDILPTLKHYYPDSGIAMIFSSRRPPVVIFRSGNKGRFLFTYGIHRRSFLAVDGRLSLLAIDAHGVEKRVGEVDIVIEATFKAKVVRSFIRSKIALEKVQFISLSTDVLDQEELDDASFLCREVMQRMVNDILKDGIPIPLHPLFKIRNLQIMPLNRAYMISTDFELNADMVKQMTAAHRRAAAA</sequence>